<evidence type="ECO:0000313" key="2">
    <source>
        <dbReference type="EMBL" id="SEO22373.1"/>
    </source>
</evidence>
<dbReference type="AlphaFoldDB" id="A0A1H8MYN9"/>
<dbReference type="RefSeq" id="WP_091496836.1">
    <property type="nucleotide sequence ID" value="NZ_FODJ01000005.1"/>
</dbReference>
<keyword evidence="1" id="KW-1133">Transmembrane helix</keyword>
<keyword evidence="1" id="KW-0472">Membrane</keyword>
<keyword evidence="1" id="KW-0812">Transmembrane</keyword>
<gene>
    <name evidence="2" type="ORF">SAMN04488134_10551</name>
</gene>
<proteinExistence type="predicted"/>
<protein>
    <submittedName>
        <fullName evidence="2">Uncharacterized protein</fullName>
    </submittedName>
</protein>
<sequence length="199" mass="22879">MKHNQADHHSDHDEVELVEEELVEHEETELASAERSYASRLLNRKTLVIIVGIAAVILVCVSLFSPSHPLHGDWRMVEINDDSWSSGFSVQINRRGRATIRYTSPEEYMPNGMMTFSLIEDEQFAEDGSTSYIIESLGELQLSMDSGESVSITGDLAHEELRQYVYFMPFNLVFREIEDNAGNYMEMIMDNEIIEFYKE</sequence>
<organism evidence="2 3">
    <name type="scientific">Amphibacillus marinus</name>
    <dbReference type="NCBI Taxonomy" id="872970"/>
    <lineage>
        <taxon>Bacteria</taxon>
        <taxon>Bacillati</taxon>
        <taxon>Bacillota</taxon>
        <taxon>Bacilli</taxon>
        <taxon>Bacillales</taxon>
        <taxon>Bacillaceae</taxon>
        <taxon>Amphibacillus</taxon>
    </lineage>
</organism>
<reference evidence="2 3" key="1">
    <citation type="submission" date="2016-10" db="EMBL/GenBank/DDBJ databases">
        <authorList>
            <person name="de Groot N.N."/>
        </authorList>
    </citation>
    <scope>NUCLEOTIDE SEQUENCE [LARGE SCALE GENOMIC DNA]</scope>
    <source>
        <strain evidence="2 3">CGMCC 1.10434</strain>
    </source>
</reference>
<dbReference type="Proteomes" id="UP000199300">
    <property type="component" value="Unassembled WGS sequence"/>
</dbReference>
<accession>A0A1H8MYN9</accession>
<dbReference type="EMBL" id="FODJ01000005">
    <property type="protein sequence ID" value="SEO22373.1"/>
    <property type="molecule type" value="Genomic_DNA"/>
</dbReference>
<evidence type="ECO:0000256" key="1">
    <source>
        <dbReference type="SAM" id="Phobius"/>
    </source>
</evidence>
<feature type="transmembrane region" description="Helical" evidence="1">
    <location>
        <begin position="46"/>
        <end position="65"/>
    </location>
</feature>
<evidence type="ECO:0000313" key="3">
    <source>
        <dbReference type="Proteomes" id="UP000199300"/>
    </source>
</evidence>
<keyword evidence="3" id="KW-1185">Reference proteome</keyword>
<name>A0A1H8MYN9_9BACI</name>